<feature type="active site" evidence="5">
    <location>
        <position position="310"/>
    </location>
</feature>
<keyword evidence="4 7" id="KW-0378">Hydrolase</keyword>
<feature type="domain" description="Peptidase A1" evidence="10">
    <location>
        <begin position="100"/>
        <end position="421"/>
    </location>
</feature>
<accession>A0A8H5FJG6</accession>
<dbReference type="PROSITE" id="PS51767">
    <property type="entry name" value="PEPTIDASE_A1"/>
    <property type="match status" value="1"/>
</dbReference>
<keyword evidence="9" id="KW-0732">Signal</keyword>
<dbReference type="PANTHER" id="PTHR47966">
    <property type="entry name" value="BETA-SITE APP-CLEAVING ENZYME, ISOFORM A-RELATED"/>
    <property type="match status" value="1"/>
</dbReference>
<gene>
    <name evidence="11" type="ORF">D9611_012796</name>
</gene>
<dbReference type="Gene3D" id="2.40.70.10">
    <property type="entry name" value="Acid Proteases"/>
    <property type="match status" value="2"/>
</dbReference>
<proteinExistence type="inferred from homology"/>
<evidence type="ECO:0000256" key="6">
    <source>
        <dbReference type="PIRSR" id="PIRSR601461-2"/>
    </source>
</evidence>
<evidence type="ECO:0000256" key="5">
    <source>
        <dbReference type="PIRSR" id="PIRSR601461-1"/>
    </source>
</evidence>
<organism evidence="11 12">
    <name type="scientific">Ephemerocybe angulata</name>
    <dbReference type="NCBI Taxonomy" id="980116"/>
    <lineage>
        <taxon>Eukaryota</taxon>
        <taxon>Fungi</taxon>
        <taxon>Dikarya</taxon>
        <taxon>Basidiomycota</taxon>
        <taxon>Agaricomycotina</taxon>
        <taxon>Agaricomycetes</taxon>
        <taxon>Agaricomycetidae</taxon>
        <taxon>Agaricales</taxon>
        <taxon>Agaricineae</taxon>
        <taxon>Psathyrellaceae</taxon>
        <taxon>Ephemerocybe</taxon>
    </lineage>
</organism>
<keyword evidence="12" id="KW-1185">Reference proteome</keyword>
<dbReference type="Pfam" id="PF00026">
    <property type="entry name" value="Asp"/>
    <property type="match status" value="1"/>
</dbReference>
<sequence length="494" mass="51153">MLVLSLSTVAFLGLAQLADASGSPSTGHRRRTAGGGQAMNLVRSAPNSNEWSTQQWGHWAKTQKSSLEAKYGGAGASGTGVQKRATGTNYMTNQNGDSSYFGSLAIGTPPVSYNVILDTGSADLWLAGSDCTTGCSGVATFDPSSSSTFRNESSPFSITYGSGQAAGFLSQDVVQMAGFEVQNQIFAVCEQVSGGLLTAPVSGLLGLAFQTIASSRAPPFWETLVTEGAWDEPVMAFQLTRYLNVSGVQTLEPGGSFSMGFANSSLYTGDIDYVNLPVTGSYWVLPITSISVQNQSISPPSGQQAYAAIDTGTTLVGGPSSYIAQIFQQIPGSAPGTGDFESYYTYPCDTDVTVALSFGGRTWSISPADFRLARLTQRECLGAFFEIDSGGSSAPSWIVGDTFLKNVYSVFRYSPASVGFANLSAVALAQNGDASGAVPSATIGSSAARVSATGSMLPKAHRSAGIKIGCGLLYATSASLLITIAVAGVHSVLL</sequence>
<feature type="disulfide bond" evidence="6">
    <location>
        <begin position="131"/>
        <end position="135"/>
    </location>
</feature>
<feature type="active site" evidence="5">
    <location>
        <position position="118"/>
    </location>
</feature>
<keyword evidence="8" id="KW-1133">Transmembrane helix</keyword>
<evidence type="ECO:0000256" key="7">
    <source>
        <dbReference type="RuleBase" id="RU000454"/>
    </source>
</evidence>
<dbReference type="EMBL" id="JAACJK010000012">
    <property type="protein sequence ID" value="KAF5338653.1"/>
    <property type="molecule type" value="Genomic_DNA"/>
</dbReference>
<dbReference type="AlphaFoldDB" id="A0A8H5FJG6"/>
<keyword evidence="2 7" id="KW-0645">Protease</keyword>
<dbReference type="PANTHER" id="PTHR47966:SF6">
    <property type="entry name" value="PEPTIDASE A1 DOMAIN-CONTAINING PROTEIN"/>
    <property type="match status" value="1"/>
</dbReference>
<feature type="transmembrane region" description="Helical" evidence="8">
    <location>
        <begin position="472"/>
        <end position="493"/>
    </location>
</feature>
<dbReference type="GO" id="GO:0004190">
    <property type="term" value="F:aspartic-type endopeptidase activity"/>
    <property type="evidence" value="ECO:0007669"/>
    <property type="project" value="UniProtKB-KW"/>
</dbReference>
<dbReference type="PROSITE" id="PS00141">
    <property type="entry name" value="ASP_PROTEASE"/>
    <property type="match status" value="1"/>
</dbReference>
<evidence type="ECO:0000256" key="3">
    <source>
        <dbReference type="ARBA" id="ARBA00022750"/>
    </source>
</evidence>
<evidence type="ECO:0000256" key="4">
    <source>
        <dbReference type="ARBA" id="ARBA00022801"/>
    </source>
</evidence>
<feature type="signal peptide" evidence="9">
    <location>
        <begin position="1"/>
        <end position="20"/>
    </location>
</feature>
<dbReference type="SUPFAM" id="SSF50630">
    <property type="entry name" value="Acid proteases"/>
    <property type="match status" value="1"/>
</dbReference>
<comment type="caution">
    <text evidence="11">The sequence shown here is derived from an EMBL/GenBank/DDBJ whole genome shotgun (WGS) entry which is preliminary data.</text>
</comment>
<dbReference type="InterPro" id="IPR033121">
    <property type="entry name" value="PEPTIDASE_A1"/>
</dbReference>
<evidence type="ECO:0000313" key="12">
    <source>
        <dbReference type="Proteomes" id="UP000541558"/>
    </source>
</evidence>
<dbReference type="PRINTS" id="PR00792">
    <property type="entry name" value="PEPSIN"/>
</dbReference>
<keyword evidence="8" id="KW-0812">Transmembrane</keyword>
<feature type="chain" id="PRO_5034091324" description="Peptidase A1 domain-containing protein" evidence="9">
    <location>
        <begin position="21"/>
        <end position="494"/>
    </location>
</feature>
<dbReference type="InterPro" id="IPR034164">
    <property type="entry name" value="Pepsin-like_dom"/>
</dbReference>
<dbReference type="InterPro" id="IPR001461">
    <property type="entry name" value="Aspartic_peptidase_A1"/>
</dbReference>
<evidence type="ECO:0000256" key="8">
    <source>
        <dbReference type="SAM" id="Phobius"/>
    </source>
</evidence>
<evidence type="ECO:0000313" key="11">
    <source>
        <dbReference type="EMBL" id="KAF5338653.1"/>
    </source>
</evidence>
<evidence type="ECO:0000259" key="10">
    <source>
        <dbReference type="PROSITE" id="PS51767"/>
    </source>
</evidence>
<dbReference type="Proteomes" id="UP000541558">
    <property type="component" value="Unassembled WGS sequence"/>
</dbReference>
<name>A0A8H5FJG6_9AGAR</name>
<dbReference type="GO" id="GO:0006508">
    <property type="term" value="P:proteolysis"/>
    <property type="evidence" value="ECO:0007669"/>
    <property type="project" value="UniProtKB-KW"/>
</dbReference>
<protein>
    <recommendedName>
        <fullName evidence="10">Peptidase A1 domain-containing protein</fullName>
    </recommendedName>
</protein>
<keyword evidence="6" id="KW-1015">Disulfide bond</keyword>
<dbReference type="OrthoDB" id="771136at2759"/>
<dbReference type="CDD" id="cd05471">
    <property type="entry name" value="pepsin_like"/>
    <property type="match status" value="1"/>
</dbReference>
<evidence type="ECO:0000256" key="1">
    <source>
        <dbReference type="ARBA" id="ARBA00007447"/>
    </source>
</evidence>
<dbReference type="InterPro" id="IPR021109">
    <property type="entry name" value="Peptidase_aspartic_dom_sf"/>
</dbReference>
<evidence type="ECO:0000256" key="9">
    <source>
        <dbReference type="SAM" id="SignalP"/>
    </source>
</evidence>
<dbReference type="InterPro" id="IPR001969">
    <property type="entry name" value="Aspartic_peptidase_AS"/>
</dbReference>
<keyword evidence="3 7" id="KW-0064">Aspartyl protease</keyword>
<keyword evidence="8" id="KW-0472">Membrane</keyword>
<comment type="similarity">
    <text evidence="1 7">Belongs to the peptidase A1 family.</text>
</comment>
<dbReference type="FunFam" id="2.40.70.10:FF:000115">
    <property type="entry name" value="Lysosomal aspartic protease"/>
    <property type="match status" value="1"/>
</dbReference>
<reference evidence="11 12" key="1">
    <citation type="journal article" date="2020" name="ISME J.">
        <title>Uncovering the hidden diversity of litter-decomposition mechanisms in mushroom-forming fungi.</title>
        <authorList>
            <person name="Floudas D."/>
            <person name="Bentzer J."/>
            <person name="Ahren D."/>
            <person name="Johansson T."/>
            <person name="Persson P."/>
            <person name="Tunlid A."/>
        </authorList>
    </citation>
    <scope>NUCLEOTIDE SEQUENCE [LARGE SCALE GENOMIC DNA]</scope>
    <source>
        <strain evidence="11 12">CBS 175.51</strain>
    </source>
</reference>
<evidence type="ECO:0000256" key="2">
    <source>
        <dbReference type="ARBA" id="ARBA00022670"/>
    </source>
</evidence>